<dbReference type="CDD" id="cd07012">
    <property type="entry name" value="PBP2_Bug_TTT"/>
    <property type="match status" value="1"/>
</dbReference>
<dbReference type="Gene3D" id="3.40.190.10">
    <property type="entry name" value="Periplasmic binding protein-like II"/>
    <property type="match status" value="1"/>
</dbReference>
<feature type="signal peptide" evidence="3">
    <location>
        <begin position="1"/>
        <end position="20"/>
    </location>
</feature>
<dbReference type="EMBL" id="QSKW01000001">
    <property type="protein sequence ID" value="RHF00373.1"/>
    <property type="molecule type" value="Genomic_DNA"/>
</dbReference>
<accession>A0A3R6J6L4</accession>
<protein>
    <submittedName>
        <fullName evidence="4">Tripartite tricarboxylate transporter substrate binding protein</fullName>
    </submittedName>
</protein>
<organism evidence="4 5">
    <name type="scientific">Roseburia inulinivorans</name>
    <dbReference type="NCBI Taxonomy" id="360807"/>
    <lineage>
        <taxon>Bacteria</taxon>
        <taxon>Bacillati</taxon>
        <taxon>Bacillota</taxon>
        <taxon>Clostridia</taxon>
        <taxon>Lachnospirales</taxon>
        <taxon>Lachnospiraceae</taxon>
        <taxon>Roseburia</taxon>
    </lineage>
</organism>
<dbReference type="InterPro" id="IPR005064">
    <property type="entry name" value="BUG"/>
</dbReference>
<keyword evidence="3" id="KW-0732">Signal</keyword>
<dbReference type="InterPro" id="IPR042100">
    <property type="entry name" value="Bug_dom1"/>
</dbReference>
<dbReference type="PROSITE" id="PS51257">
    <property type="entry name" value="PROKAR_LIPOPROTEIN"/>
    <property type="match status" value="1"/>
</dbReference>
<evidence type="ECO:0000256" key="1">
    <source>
        <dbReference type="ARBA" id="ARBA00006987"/>
    </source>
</evidence>
<dbReference type="PANTHER" id="PTHR42928">
    <property type="entry name" value="TRICARBOXYLATE-BINDING PROTEIN"/>
    <property type="match status" value="1"/>
</dbReference>
<reference evidence="4 5" key="1">
    <citation type="submission" date="2018-08" db="EMBL/GenBank/DDBJ databases">
        <title>A genome reference for cultivated species of the human gut microbiota.</title>
        <authorList>
            <person name="Zou Y."/>
            <person name="Xue W."/>
            <person name="Luo G."/>
        </authorList>
    </citation>
    <scope>NUCLEOTIDE SEQUENCE [LARGE SCALE GENOMIC DNA]</scope>
    <source>
        <strain evidence="4 5">AM27-11</strain>
    </source>
</reference>
<feature type="chain" id="PRO_5039341689" evidence="3">
    <location>
        <begin position="21"/>
        <end position="356"/>
    </location>
</feature>
<evidence type="ECO:0000313" key="5">
    <source>
        <dbReference type="Proteomes" id="UP000286271"/>
    </source>
</evidence>
<evidence type="ECO:0000256" key="2">
    <source>
        <dbReference type="SAM" id="MobiDB-lite"/>
    </source>
</evidence>
<sequence>MMKKKVLALIMAGTMALSMAACGNTQSQDTPKEPEKQETVQTEGTEEGGATDVSGITADSFKPFKDFNVRVPFAAGGSADTIARIIGQGLQETYGKTVIVNNLTGANGAIAAADLDSAKSDATELMVGGIAMFTLAPLFNKDINLSIDDYQFVSGLVLEDQLLYVSPSNSGIEDWDGLVKYAADNRIVYGSNAPGGATHLLATMLFGEAGLDAEAVTSDGSGKDLLAVASGNVVCAIAPASVGAQYVEDGSLVPIAVFSEENYTGYEGYDVPTVQSFGYDIVFRTCNFVMTKADVAPEDVAAIHQAILDYSETEEFKDLAKNANYTPYLEDGETVKQIILDTADLCKEAYDKYYAQ</sequence>
<dbReference type="Gene3D" id="3.40.190.150">
    <property type="entry name" value="Bordetella uptake gene, domain 1"/>
    <property type="match status" value="1"/>
</dbReference>
<name>A0A3R6J6L4_9FIRM</name>
<comment type="similarity">
    <text evidence="1">Belongs to the UPF0065 (bug) family.</text>
</comment>
<dbReference type="Pfam" id="PF03401">
    <property type="entry name" value="TctC"/>
    <property type="match status" value="1"/>
</dbReference>
<dbReference type="SUPFAM" id="SSF53850">
    <property type="entry name" value="Periplasmic binding protein-like II"/>
    <property type="match status" value="1"/>
</dbReference>
<gene>
    <name evidence="4" type="ORF">DW707_00360</name>
</gene>
<dbReference type="Proteomes" id="UP000286271">
    <property type="component" value="Unassembled WGS sequence"/>
</dbReference>
<evidence type="ECO:0000313" key="4">
    <source>
        <dbReference type="EMBL" id="RHF00373.1"/>
    </source>
</evidence>
<feature type="region of interest" description="Disordered" evidence="2">
    <location>
        <begin position="22"/>
        <end position="53"/>
    </location>
</feature>
<comment type="caution">
    <text evidence="4">The sequence shown here is derived from an EMBL/GenBank/DDBJ whole genome shotgun (WGS) entry which is preliminary data.</text>
</comment>
<dbReference type="AlphaFoldDB" id="A0A3R6J6L4"/>
<dbReference type="PIRSF" id="PIRSF017082">
    <property type="entry name" value="YflP"/>
    <property type="match status" value="1"/>
</dbReference>
<proteinExistence type="inferred from homology"/>
<evidence type="ECO:0000256" key="3">
    <source>
        <dbReference type="SAM" id="SignalP"/>
    </source>
</evidence>
<dbReference type="PANTHER" id="PTHR42928:SF5">
    <property type="entry name" value="BLR1237 PROTEIN"/>
    <property type="match status" value="1"/>
</dbReference>